<feature type="compositionally biased region" description="Low complexity" evidence="6">
    <location>
        <begin position="267"/>
        <end position="278"/>
    </location>
</feature>
<dbReference type="SUPFAM" id="SSF46689">
    <property type="entry name" value="Homeodomain-like"/>
    <property type="match status" value="1"/>
</dbReference>
<dbReference type="InterPro" id="IPR009057">
    <property type="entry name" value="Homeodomain-like_sf"/>
</dbReference>
<dbReference type="PROSITE" id="PS50071">
    <property type="entry name" value="HOMEOBOX_2"/>
    <property type="match status" value="1"/>
</dbReference>
<dbReference type="FunFam" id="1.10.10.60:FF:000004">
    <property type="entry name" value="Meis2 homeobox isoform 2c"/>
    <property type="match status" value="1"/>
</dbReference>
<dbReference type="InterPro" id="IPR001356">
    <property type="entry name" value="HD"/>
</dbReference>
<dbReference type="InterPro" id="IPR008422">
    <property type="entry name" value="KN_HD"/>
</dbReference>
<evidence type="ECO:0000256" key="5">
    <source>
        <dbReference type="PROSITE-ProRule" id="PRU00108"/>
    </source>
</evidence>
<keyword evidence="3 5" id="KW-0371">Homeobox</keyword>
<accession>A0A8S2JUV1</accession>
<feature type="compositionally biased region" description="Acidic residues" evidence="6">
    <location>
        <begin position="210"/>
        <end position="219"/>
    </location>
</feature>
<dbReference type="SMART" id="SM00389">
    <property type="entry name" value="HOX"/>
    <property type="match status" value="1"/>
</dbReference>
<evidence type="ECO:0000313" key="8">
    <source>
        <dbReference type="EMBL" id="CAF3827034.1"/>
    </source>
</evidence>
<dbReference type="Gene3D" id="1.10.10.60">
    <property type="entry name" value="Homeodomain-like"/>
    <property type="match status" value="1"/>
</dbReference>
<gene>
    <name evidence="8" type="ORF">SMN809_LOCUS2634</name>
</gene>
<dbReference type="GO" id="GO:0006355">
    <property type="term" value="P:regulation of DNA-templated transcription"/>
    <property type="evidence" value="ECO:0007669"/>
    <property type="project" value="InterPro"/>
</dbReference>
<feature type="DNA-binding region" description="Homeobox" evidence="5">
    <location>
        <begin position="317"/>
        <end position="379"/>
    </location>
</feature>
<proteinExistence type="inferred from homology"/>
<dbReference type="Proteomes" id="UP000676336">
    <property type="component" value="Unassembled WGS sequence"/>
</dbReference>
<feature type="compositionally biased region" description="Low complexity" evidence="6">
    <location>
        <begin position="63"/>
        <end position="72"/>
    </location>
</feature>
<comment type="caution">
    <text evidence="8">The sequence shown here is derived from an EMBL/GenBank/DDBJ whole genome shotgun (WGS) entry which is preliminary data.</text>
</comment>
<feature type="compositionally biased region" description="Low complexity" evidence="6">
    <location>
        <begin position="443"/>
        <end position="459"/>
    </location>
</feature>
<feature type="compositionally biased region" description="Polar residues" evidence="6">
    <location>
        <begin position="242"/>
        <end position="258"/>
    </location>
</feature>
<evidence type="ECO:0000259" key="7">
    <source>
        <dbReference type="PROSITE" id="PS50071"/>
    </source>
</evidence>
<dbReference type="AlphaFoldDB" id="A0A8S2JUV1"/>
<dbReference type="InterPro" id="IPR032453">
    <property type="entry name" value="PKNOX/Meis_N"/>
</dbReference>
<feature type="region of interest" description="Disordered" evidence="6">
    <location>
        <begin position="36"/>
        <end position="72"/>
    </location>
</feature>
<keyword evidence="2 5" id="KW-0238">DNA-binding</keyword>
<feature type="domain" description="Homeobox" evidence="7">
    <location>
        <begin position="315"/>
        <end position="378"/>
    </location>
</feature>
<evidence type="ECO:0000313" key="9">
    <source>
        <dbReference type="Proteomes" id="UP000676336"/>
    </source>
</evidence>
<reference evidence="8" key="1">
    <citation type="submission" date="2021-02" db="EMBL/GenBank/DDBJ databases">
        <authorList>
            <person name="Nowell W R."/>
        </authorList>
    </citation>
    <scope>NUCLEOTIDE SEQUENCE</scope>
</reference>
<dbReference type="GO" id="GO:0003677">
    <property type="term" value="F:DNA binding"/>
    <property type="evidence" value="ECO:0007669"/>
    <property type="project" value="UniProtKB-UniRule"/>
</dbReference>
<dbReference type="EMBL" id="CAJOBI010000494">
    <property type="protein sequence ID" value="CAF3827034.1"/>
    <property type="molecule type" value="Genomic_DNA"/>
</dbReference>
<evidence type="ECO:0000256" key="1">
    <source>
        <dbReference type="ARBA" id="ARBA00009661"/>
    </source>
</evidence>
<dbReference type="Pfam" id="PF05920">
    <property type="entry name" value="Homeobox_KN"/>
    <property type="match status" value="1"/>
</dbReference>
<evidence type="ECO:0000256" key="2">
    <source>
        <dbReference type="ARBA" id="ARBA00023125"/>
    </source>
</evidence>
<keyword evidence="4 5" id="KW-0539">Nucleus</keyword>
<feature type="region of interest" description="Disordered" evidence="6">
    <location>
        <begin position="443"/>
        <end position="473"/>
    </location>
</feature>
<comment type="similarity">
    <text evidence="1">Belongs to the TALE/MEIS homeobox family.</text>
</comment>
<feature type="region of interest" description="Disordered" evidence="6">
    <location>
        <begin position="201"/>
        <end position="322"/>
    </location>
</feature>
<dbReference type="InterPro" id="IPR050224">
    <property type="entry name" value="TALE_homeobox"/>
</dbReference>
<feature type="compositionally biased region" description="Pro residues" evidence="6">
    <location>
        <begin position="222"/>
        <end position="233"/>
    </location>
</feature>
<dbReference type="PANTHER" id="PTHR11850">
    <property type="entry name" value="HOMEOBOX PROTEIN TRANSCRIPTION FACTORS"/>
    <property type="match status" value="1"/>
</dbReference>
<evidence type="ECO:0000256" key="3">
    <source>
        <dbReference type="ARBA" id="ARBA00023155"/>
    </source>
</evidence>
<dbReference type="GO" id="GO:0005634">
    <property type="term" value="C:nucleus"/>
    <property type="evidence" value="ECO:0007669"/>
    <property type="project" value="UniProtKB-SubCell"/>
</dbReference>
<dbReference type="CDD" id="cd00086">
    <property type="entry name" value="homeodomain"/>
    <property type="match status" value="1"/>
</dbReference>
<comment type="subcellular location">
    <subcellularLocation>
        <location evidence="5">Nucleus</location>
    </subcellularLocation>
</comment>
<sequence>MAAQRLLTDANGPYYGNTGGNFSSANGSDGNTNIYCSTFSNETSPTPPPTSTSHHLQSHLGTANESSSAANHANSVNVDNQLKQQKDMIYSHPLFPLLALIFEKCELATCTPRDPGGPGDVCSSESFNDDVAEFTKQLQKDPNYITGNPELDNVMIQAIQVLRFHLLELEKVHELCDNFTHRYITCLKGKLPMDLVIDERDSNVSSSKSDDEDDQDDDQSSPQPPSGLAPHPPSSSSRSSSYNQHSPDGSTTPSTYNLGHQPKSLRSSSHCSSMATTSQLTPLLSPHHLGDNFDNSVGSGGDNTGGEDDLDDNSKKRQKKRGIFPKVATNIMRAWLFQHLTHPYPSEEQKKQLAQDTGLTILQVNNWFINARRRIVQPMIDQSNRAGKLKINVGEDVDGKNIAFIPPIITATNQYNQSKQTRESQNSSKKLYRRTKCIKTPITSTTASASASSSAAVVSQRPPLSYMSKGKSV</sequence>
<evidence type="ECO:0000256" key="6">
    <source>
        <dbReference type="SAM" id="MobiDB-lite"/>
    </source>
</evidence>
<evidence type="ECO:0000256" key="4">
    <source>
        <dbReference type="ARBA" id="ARBA00023242"/>
    </source>
</evidence>
<organism evidence="8 9">
    <name type="scientific">Rotaria magnacalcarata</name>
    <dbReference type="NCBI Taxonomy" id="392030"/>
    <lineage>
        <taxon>Eukaryota</taxon>
        <taxon>Metazoa</taxon>
        <taxon>Spiralia</taxon>
        <taxon>Gnathifera</taxon>
        <taxon>Rotifera</taxon>
        <taxon>Eurotatoria</taxon>
        <taxon>Bdelloidea</taxon>
        <taxon>Philodinida</taxon>
        <taxon>Philodinidae</taxon>
        <taxon>Rotaria</taxon>
    </lineage>
</organism>
<protein>
    <recommendedName>
        <fullName evidence="7">Homeobox domain-containing protein</fullName>
    </recommendedName>
</protein>
<dbReference type="Pfam" id="PF16493">
    <property type="entry name" value="Meis_PKNOX_N"/>
    <property type="match status" value="1"/>
</dbReference>
<name>A0A8S2JUV1_9BILA</name>